<dbReference type="PANTHER" id="PTHR12596:SF1">
    <property type="entry name" value="EXPORTIN-4"/>
    <property type="match status" value="1"/>
</dbReference>
<sequence>VMQTLEFGLLQAELHISFASLEALASLAKFHFSTKAGGAESGFGAVSINGKHLINHFLEVVLRRLLFEDSPRDFAETAAAALLPLILCDPTGYNTIGHSLLATQIDEVAKGRLGEALMMLMTANGLSSTSCDRVNVRRFKKNLHGFLANVRGFVRTK</sequence>
<dbReference type="InterPro" id="IPR044189">
    <property type="entry name" value="XPO4/7-like"/>
</dbReference>
<evidence type="ECO:0000256" key="7">
    <source>
        <dbReference type="ARBA" id="ARBA00023242"/>
    </source>
</evidence>
<evidence type="ECO:0000256" key="2">
    <source>
        <dbReference type="ARBA" id="ARBA00004496"/>
    </source>
</evidence>
<comment type="caution">
    <text evidence="8">The sequence shown here is derived from an EMBL/GenBank/DDBJ whole genome shotgun (WGS) entry which is preliminary data.</text>
</comment>
<keyword evidence="5" id="KW-0963">Cytoplasm</keyword>
<protein>
    <submittedName>
        <fullName evidence="8">Uncharacterized protein</fullName>
    </submittedName>
</protein>
<name>A0AAE0GEV0_9CHLO</name>
<keyword evidence="6" id="KW-0653">Protein transport</keyword>
<comment type="subcellular location">
    <subcellularLocation>
        <location evidence="2">Cytoplasm</location>
    </subcellularLocation>
    <subcellularLocation>
        <location evidence="1">Nucleus</location>
    </subcellularLocation>
</comment>
<reference evidence="8 9" key="1">
    <citation type="journal article" date="2015" name="Genome Biol. Evol.">
        <title>Comparative Genomics of a Bacterivorous Green Alga Reveals Evolutionary Causalities and Consequences of Phago-Mixotrophic Mode of Nutrition.</title>
        <authorList>
            <person name="Burns J.A."/>
            <person name="Paasch A."/>
            <person name="Narechania A."/>
            <person name="Kim E."/>
        </authorList>
    </citation>
    <scope>NUCLEOTIDE SEQUENCE [LARGE SCALE GENOMIC DNA]</scope>
    <source>
        <strain evidence="8 9">PLY_AMNH</strain>
    </source>
</reference>
<dbReference type="EMBL" id="LGRX02006398">
    <property type="protein sequence ID" value="KAK3276763.1"/>
    <property type="molecule type" value="Genomic_DNA"/>
</dbReference>
<keyword evidence="4" id="KW-0813">Transport</keyword>
<accession>A0AAE0GEV0</accession>
<gene>
    <name evidence="8" type="ORF">CYMTET_15191</name>
</gene>
<evidence type="ECO:0000313" key="9">
    <source>
        <dbReference type="Proteomes" id="UP001190700"/>
    </source>
</evidence>
<keyword evidence="7" id="KW-0539">Nucleus</keyword>
<dbReference type="GO" id="GO:0006611">
    <property type="term" value="P:protein export from nucleus"/>
    <property type="evidence" value="ECO:0007669"/>
    <property type="project" value="TreeGrafter"/>
</dbReference>
<evidence type="ECO:0000256" key="3">
    <source>
        <dbReference type="ARBA" id="ARBA00009466"/>
    </source>
</evidence>
<feature type="non-terminal residue" evidence="8">
    <location>
        <position position="1"/>
    </location>
</feature>
<organism evidence="8 9">
    <name type="scientific">Cymbomonas tetramitiformis</name>
    <dbReference type="NCBI Taxonomy" id="36881"/>
    <lineage>
        <taxon>Eukaryota</taxon>
        <taxon>Viridiplantae</taxon>
        <taxon>Chlorophyta</taxon>
        <taxon>Pyramimonadophyceae</taxon>
        <taxon>Pyramimonadales</taxon>
        <taxon>Pyramimonadaceae</taxon>
        <taxon>Cymbomonas</taxon>
    </lineage>
</organism>
<comment type="similarity">
    <text evidence="3">Belongs to the exportin family.</text>
</comment>
<evidence type="ECO:0000313" key="8">
    <source>
        <dbReference type="EMBL" id="KAK3276763.1"/>
    </source>
</evidence>
<evidence type="ECO:0000256" key="6">
    <source>
        <dbReference type="ARBA" id="ARBA00022927"/>
    </source>
</evidence>
<dbReference type="PANTHER" id="PTHR12596">
    <property type="entry name" value="EXPORTIN 4,7-RELATED"/>
    <property type="match status" value="1"/>
</dbReference>
<dbReference type="Proteomes" id="UP001190700">
    <property type="component" value="Unassembled WGS sequence"/>
</dbReference>
<evidence type="ECO:0000256" key="1">
    <source>
        <dbReference type="ARBA" id="ARBA00004123"/>
    </source>
</evidence>
<evidence type="ECO:0000256" key="4">
    <source>
        <dbReference type="ARBA" id="ARBA00022448"/>
    </source>
</evidence>
<evidence type="ECO:0000256" key="5">
    <source>
        <dbReference type="ARBA" id="ARBA00022490"/>
    </source>
</evidence>
<proteinExistence type="inferred from homology"/>
<keyword evidence="9" id="KW-1185">Reference proteome</keyword>
<dbReference type="AlphaFoldDB" id="A0AAE0GEV0"/>
<dbReference type="GO" id="GO:0005049">
    <property type="term" value="F:nuclear export signal receptor activity"/>
    <property type="evidence" value="ECO:0007669"/>
    <property type="project" value="InterPro"/>
</dbReference>
<dbReference type="GO" id="GO:0005643">
    <property type="term" value="C:nuclear pore"/>
    <property type="evidence" value="ECO:0007669"/>
    <property type="project" value="TreeGrafter"/>
</dbReference>
<dbReference type="GO" id="GO:0005737">
    <property type="term" value="C:cytoplasm"/>
    <property type="evidence" value="ECO:0007669"/>
    <property type="project" value="UniProtKB-SubCell"/>
</dbReference>